<evidence type="ECO:0000313" key="4">
    <source>
        <dbReference type="Proteomes" id="UP000781932"/>
    </source>
</evidence>
<reference evidence="3" key="1">
    <citation type="submission" date="2020-03" db="EMBL/GenBank/DDBJ databases">
        <authorList>
            <person name="He L."/>
        </authorList>
    </citation>
    <scope>NUCLEOTIDE SEQUENCE</scope>
    <source>
        <strain evidence="3">CkLH20</strain>
    </source>
</reference>
<dbReference type="GeneID" id="62158171"/>
<dbReference type="EMBL" id="JAATWM020000005">
    <property type="protein sequence ID" value="KAF9880424.1"/>
    <property type="molecule type" value="Genomic_DNA"/>
</dbReference>
<gene>
    <name evidence="3" type="ORF">CkaCkLH20_02378</name>
</gene>
<dbReference type="InterPro" id="IPR032838">
    <property type="entry name" value="Vwaint_dom"/>
</dbReference>
<feature type="compositionally biased region" description="Polar residues" evidence="1">
    <location>
        <begin position="24"/>
        <end position="55"/>
    </location>
</feature>
<dbReference type="PANTHER" id="PTHR10579:SF156">
    <property type="entry name" value="VWFA DOMAIN-CONTAINING PROTEIN"/>
    <property type="match status" value="1"/>
</dbReference>
<dbReference type="InterPro" id="IPR036465">
    <property type="entry name" value="vWFA_dom_sf"/>
</dbReference>
<dbReference type="PANTHER" id="PTHR10579">
    <property type="entry name" value="CALCIUM-ACTIVATED CHLORIDE CHANNEL REGULATOR"/>
    <property type="match status" value="1"/>
</dbReference>
<sequence>MLTCLTQVKKWMLGSSMEGPSPPASRTDSTKSGFSEWTTSSTVEADTEAASSSTGVALSIHPLPTKDGLIAKITPPEAPSKPIAHVPCDIVLVIDVSGSMGGNAPVPANPGEKTENNGLSVLDLVKHAARTILETMDDGDRLGIVTFASKARVVQALLPMDDKNKKLAGENIDGMKPVDATNLWHGLLEGVKLFREGGEVNTGRVPAIMVLTDGMPNHMCPVQGYVPKLRAMEQLPASVHTFGFGYSLRSGLLKSIAEIGGGNYAFIPDAGMIGTVFVHAVANLQATYAINATLRLTFPAALDLEETTGDSVDKQEVLTLPDEPEEPKQLSISLGNLQYGQSRDIYIRVKAPADLTSKDSNIIASLEYSRMTSVIHRKATEQSLQTPTTLPESEIAYHLSRSQICSYLSSIIPIREDGEHEALHDISPQKAEQLKSLIENLPSQKFPDDPKNKSLVEDLTGKQPKGQISLALSNPEYYSKWGVHYLPSLLNAHTRQICNTFKDPGPLQYGAGSPLFVACRDRLDAAFDNLPAPTPSNQRVATHHGYISMRSYNTPSGVCFTASTPVRLASGRKVPVKSLRRGAAVKTPAGPRRVVAVLKTPVSREVMCRVGDLVVTPWHPVSVDSGKSWVFPADVALRPVRYTGCIYSVLLQPDGDVNAHAVNVAGVWGVTLGHGLVAGDDARAHEFFGDYDKVARGLRKIGVRRNGVATGGGVNRDPETGLVRGFKSARRADAQKDGKVAN</sequence>
<dbReference type="RefSeq" id="XP_038749885.1">
    <property type="nucleotide sequence ID" value="XM_038885097.1"/>
</dbReference>
<dbReference type="Pfam" id="PF14624">
    <property type="entry name" value="Vwaint"/>
    <property type="match status" value="1"/>
</dbReference>
<protein>
    <recommendedName>
        <fullName evidence="2">VWFA domain-containing protein</fullName>
    </recommendedName>
</protein>
<dbReference type="SUPFAM" id="SSF51294">
    <property type="entry name" value="Hedgehog/intein (Hint) domain"/>
    <property type="match status" value="1"/>
</dbReference>
<dbReference type="Pfam" id="PF14623">
    <property type="entry name" value="Vint"/>
    <property type="match status" value="1"/>
</dbReference>
<dbReference type="InterPro" id="IPR051266">
    <property type="entry name" value="CLCR"/>
</dbReference>
<name>A0A9P6LLH1_9PEZI</name>
<dbReference type="InterPro" id="IPR039510">
    <property type="entry name" value="Vint_dom"/>
</dbReference>
<feature type="region of interest" description="Disordered" evidence="1">
    <location>
        <begin position="13"/>
        <end position="55"/>
    </location>
</feature>
<comment type="caution">
    <text evidence="3">The sequence shown here is derived from an EMBL/GenBank/DDBJ whole genome shotgun (WGS) entry which is preliminary data.</text>
</comment>
<dbReference type="InterPro" id="IPR036844">
    <property type="entry name" value="Hint_dom_sf"/>
</dbReference>
<dbReference type="SUPFAM" id="SSF53300">
    <property type="entry name" value="vWA-like"/>
    <property type="match status" value="1"/>
</dbReference>
<proteinExistence type="predicted"/>
<evidence type="ECO:0000313" key="3">
    <source>
        <dbReference type="EMBL" id="KAF9880424.1"/>
    </source>
</evidence>
<dbReference type="Pfam" id="PF13519">
    <property type="entry name" value="VWA_2"/>
    <property type="match status" value="1"/>
</dbReference>
<reference evidence="3" key="2">
    <citation type="submission" date="2020-11" db="EMBL/GenBank/DDBJ databases">
        <title>Whole genome sequencing of Colletotrichum sp.</title>
        <authorList>
            <person name="Li H."/>
        </authorList>
    </citation>
    <scope>NUCLEOTIDE SEQUENCE</scope>
    <source>
        <strain evidence="3">CkLH20</strain>
    </source>
</reference>
<dbReference type="Gene3D" id="3.40.50.410">
    <property type="entry name" value="von Willebrand factor, type A domain"/>
    <property type="match status" value="1"/>
</dbReference>
<dbReference type="AlphaFoldDB" id="A0A9P6LLH1"/>
<organism evidence="3 4">
    <name type="scientific">Colletotrichum karsti</name>
    <dbReference type="NCBI Taxonomy" id="1095194"/>
    <lineage>
        <taxon>Eukaryota</taxon>
        <taxon>Fungi</taxon>
        <taxon>Dikarya</taxon>
        <taxon>Ascomycota</taxon>
        <taxon>Pezizomycotina</taxon>
        <taxon>Sordariomycetes</taxon>
        <taxon>Hypocreomycetidae</taxon>
        <taxon>Glomerellales</taxon>
        <taxon>Glomerellaceae</taxon>
        <taxon>Colletotrichum</taxon>
        <taxon>Colletotrichum boninense species complex</taxon>
    </lineage>
</organism>
<dbReference type="SMART" id="SM00327">
    <property type="entry name" value="VWA"/>
    <property type="match status" value="1"/>
</dbReference>
<accession>A0A9P6LLH1</accession>
<evidence type="ECO:0000259" key="2">
    <source>
        <dbReference type="PROSITE" id="PS50234"/>
    </source>
</evidence>
<keyword evidence="4" id="KW-1185">Reference proteome</keyword>
<dbReference type="InterPro" id="IPR002035">
    <property type="entry name" value="VWF_A"/>
</dbReference>
<dbReference type="CDD" id="cd00081">
    <property type="entry name" value="Hint"/>
    <property type="match status" value="1"/>
</dbReference>
<dbReference type="Proteomes" id="UP000781932">
    <property type="component" value="Unassembled WGS sequence"/>
</dbReference>
<dbReference type="PROSITE" id="PS50234">
    <property type="entry name" value="VWFA"/>
    <property type="match status" value="1"/>
</dbReference>
<dbReference type="OrthoDB" id="10264538at2759"/>
<feature type="domain" description="VWFA" evidence="2">
    <location>
        <begin position="89"/>
        <end position="281"/>
    </location>
</feature>
<evidence type="ECO:0000256" key="1">
    <source>
        <dbReference type="SAM" id="MobiDB-lite"/>
    </source>
</evidence>